<dbReference type="InterPro" id="IPR015700">
    <property type="entry name" value="RPC1"/>
</dbReference>
<dbReference type="NCBIfam" id="NF006336">
    <property type="entry name" value="PRK08566.1"/>
    <property type="match status" value="1"/>
</dbReference>
<dbReference type="PANTHER" id="PTHR48446:SF1">
    <property type="entry name" value="DNA-DIRECTED RNA POLYMERASE SUBUNIT BETA' N-TERMINAL SECTION"/>
    <property type="match status" value="1"/>
</dbReference>
<keyword evidence="26" id="KW-1185">Reference proteome</keyword>
<dbReference type="InterPro" id="IPR006592">
    <property type="entry name" value="RNA_pol_N"/>
</dbReference>
<dbReference type="InterPro" id="IPR035698">
    <property type="entry name" value="RNAP_III_Rpc1_C"/>
</dbReference>
<dbReference type="CDD" id="cd02736">
    <property type="entry name" value="RNAP_III_Rpc1_C"/>
    <property type="match status" value="1"/>
</dbReference>
<keyword evidence="6 21" id="KW-0240">DNA-directed RNA polymerase</keyword>
<keyword evidence="12" id="KW-0256">Endoplasmic reticulum</keyword>
<dbReference type="GO" id="GO:0005654">
    <property type="term" value="C:nucleoplasm"/>
    <property type="evidence" value="ECO:0007669"/>
    <property type="project" value="UniProtKB-ARBA"/>
</dbReference>
<evidence type="ECO:0000256" key="11">
    <source>
        <dbReference type="ARBA" id="ARBA00022723"/>
    </source>
</evidence>
<dbReference type="GO" id="GO:0006506">
    <property type="term" value="P:GPI anchor biosynthetic process"/>
    <property type="evidence" value="ECO:0007669"/>
    <property type="project" value="UniProtKB-UniPathway"/>
</dbReference>
<keyword evidence="16 22" id="KW-0472">Membrane</keyword>
<dbReference type="InterPro" id="IPR038120">
    <property type="entry name" value="Rpb1_funnel_sf"/>
</dbReference>
<evidence type="ECO:0000256" key="21">
    <source>
        <dbReference type="RuleBase" id="RU004279"/>
    </source>
</evidence>
<feature type="transmembrane region" description="Helical" evidence="22">
    <location>
        <begin position="1357"/>
        <end position="1377"/>
    </location>
</feature>
<dbReference type="Gene3D" id="6.20.50.80">
    <property type="match status" value="1"/>
</dbReference>
<keyword evidence="14" id="KW-0460">Magnesium</keyword>
<keyword evidence="10 21" id="KW-0548">Nucleotidyltransferase</keyword>
<comment type="function">
    <text evidence="20">DNA-dependent RNA polymerase catalyzes the transcription of DNA into RNA using the four ribonucleoside triphosphates as substrates. Largest and catalytic core component of RNA polymerase III which synthesizes small RNAs, such as 5S rRNA and tRNAs. Forms the polymerase active center together with the second largest subunit. A single-stranded DNA template strand of the promoter is positioned within the central active site cleft of Pol III. A bridging helix emanates from RPC1 and crosses the cleft near the catalytic site and is thought to promote translocation of Pol III by acting as a ratchet that moves the RNA-DNA hybrid through the active site by switching from straight to bent conformations at each step of nucleotide addition.</text>
</comment>
<evidence type="ECO:0000256" key="19">
    <source>
        <dbReference type="ARBA" id="ARBA00048552"/>
    </source>
</evidence>
<comment type="subcellular location">
    <subcellularLocation>
        <location evidence="2">Endoplasmic reticulum membrane</location>
        <topology evidence="2">Multi-pass membrane protein</topology>
    </subcellularLocation>
    <subcellularLocation>
        <location evidence="1">Nucleus</location>
    </subcellularLocation>
</comment>
<evidence type="ECO:0000313" key="26">
    <source>
        <dbReference type="Proteomes" id="UP000054495"/>
    </source>
</evidence>
<evidence type="ECO:0000256" key="1">
    <source>
        <dbReference type="ARBA" id="ARBA00004123"/>
    </source>
</evidence>
<evidence type="ECO:0000259" key="23">
    <source>
        <dbReference type="PROSITE" id="PS50404"/>
    </source>
</evidence>
<dbReference type="GO" id="GO:0000428">
    <property type="term" value="C:DNA-directed RNA polymerase complex"/>
    <property type="evidence" value="ECO:0007669"/>
    <property type="project" value="UniProtKB-KW"/>
</dbReference>
<dbReference type="GO" id="GO:0006351">
    <property type="term" value="P:DNA-templated transcription"/>
    <property type="evidence" value="ECO:0007669"/>
    <property type="project" value="InterPro"/>
</dbReference>
<organism evidence="25 26">
    <name type="scientific">Ancylostoma ceylanicum</name>
    <dbReference type="NCBI Taxonomy" id="53326"/>
    <lineage>
        <taxon>Eukaryota</taxon>
        <taxon>Metazoa</taxon>
        <taxon>Ecdysozoa</taxon>
        <taxon>Nematoda</taxon>
        <taxon>Chromadorea</taxon>
        <taxon>Rhabditida</taxon>
        <taxon>Rhabditina</taxon>
        <taxon>Rhabditomorpha</taxon>
        <taxon>Strongyloidea</taxon>
        <taxon>Ancylostomatidae</taxon>
        <taxon>Ancylostomatinae</taxon>
        <taxon>Ancylostoma</taxon>
    </lineage>
</organism>
<dbReference type="InterPro" id="IPR034333">
    <property type="entry name" value="GST_Zeta_N"/>
</dbReference>
<dbReference type="FunFam" id="1.10.274.100:FF:000008">
    <property type="entry name" value="DNA-directed RNA polymerase subunit"/>
    <property type="match status" value="1"/>
</dbReference>
<dbReference type="SUPFAM" id="SSF47616">
    <property type="entry name" value="GST C-terminal domain-like"/>
    <property type="match status" value="1"/>
</dbReference>
<evidence type="ECO:0000256" key="17">
    <source>
        <dbReference type="ARBA" id="ARBA00023163"/>
    </source>
</evidence>
<dbReference type="GO" id="GO:0046872">
    <property type="term" value="F:metal ion binding"/>
    <property type="evidence" value="ECO:0007669"/>
    <property type="project" value="UniProtKB-KW"/>
</dbReference>
<evidence type="ECO:0000256" key="15">
    <source>
        <dbReference type="ARBA" id="ARBA00022989"/>
    </source>
</evidence>
<sequence>MGKEQFRESDLARKVVGVKFIPGDSDFMRQAAHIRVLNNRLYEDVPGKWIPAQCGPLDPRLGTASKHGQCKTCGRLLADCVGHFGYIDLDFPVFHVGFFKLTIQVLQCICKSCSGLLLRDEQRAHFMRLVSNPNLDYLRRKAIHKHIVAACKKTNPCPRCGHRNGLVKKAMGTVLKIAYAHTMTEESAREYTSATGANADLSAALFKAKFTLLNPLRVQKLFNNIPQEDIPIIMVRSGEAKHPNDLLLTRIPVPPVCVRPSVISEVKSGTTEDDITMKLSEIILINEVLQRHKKDGAPVKTVTETWDHLQIQVALYFNSELSGLPPELQPKKAMRGFTQRLKGKQGRFRGNLSGKRVDFSGRTVISPDPNLRIDEVGVPVYIALTLTFPEVVNNYNIERMKKLIMNGSDTHPGANYVIDRVTGTKRLLKYGSRETCAASLKVGDIVERHLDDGDIVLFNRQPSLHKVSIMSHRARIVPGRTFRFNECACTPYNADFDGDEMNLHVPQTYEARAEASLLMGVKSNLITPRSGEPLIAAIQDFITGAYLLTHKDTFLTYSEACRFAASVIDCYSKKQRRIRLPIPAILKPTRLWTGKQLMELIISDDFKNPRKLNLVTPNKSYTGDREFCQKDSFVIIRNGQHLSGVLDKSLLGSGSKTNIFYILLRDFGEDAAVEAMWRIARMTPVFLSNRGFSIGIGDVTPSSQLLKEKALLLDEGYQKCHEYIAQLNTGQLKAQPGCTDEETLEALILRELSSIRDKAGKACVDNLSKHNAPLTMAVCGSKGSFINISQMIACVGQQAISGHRPPDGFDKRSLPHFEKLQKTPEAKGFVENSFFSGLTPTEFFFHTMGGREGLVDTAVKTAETGYMQRRLVKCLEDLCASYDGTVRSSVGDIVEFIFGEDGLDPAMMEAKDGCVLDFAHQLEHIRNTHPFNGDEELDRDDMKSLAKTILDAELGSSHALFREKLQDFVDKVIEKTATIFKTPHYCSSHPKGIPPNRKGMCAQCLSQQKYRSAQVHAYCVSHSQFVAFLESCCLKLRKAIVEPGTAVGAIAATSIGEPSTQMTLKTFHFAGVASMNITQGVPRIKEIINAVKAISTPIITASLTNVRDEKLARRVKARIDVTTLGEICDYIEEVNMPDNTFLLLKLSTKRIRILHLEVTMTTIVQSILRTKCLVPFKASQITTVGKSMMVIRPPNDSKFSKCITVQIMKQALQKIVVKGLPNVKRCVIHADEKRGDEFSIIVEGSDFRGVLSEPGIDGRFTNFNNALIVSEVLGIEAARSCIINEIIGTMEAHGIGLDRRHVMLLADVMTYRGEVLGITRNGLVKMKESVLLLASFEKTMDHLFEAAFYSQRDPIHGVSECIILGIPISIGTGMFKLHQKVPEFIRGRNRSMLGVSAAAQILSQLFVLYYILAVLLGAPLLSELYATCLLSFWLTLLTGLPIVVIYKGESHLKEFIFEGRYRGSTELLAHRAIFGALIGAWLGAFVIPLDWDRWWQASEQLSFSGTRSRISLELRVVGFWVCALVKSNVPKLKAILYAEFDIEIGPVIRYQIPEDQNVVSPERFSAFSAAIIPKDEMLNRLIKLNFRDYKVMGHPIGLKHETWYGRGQLNFNMCFVVAKESTIDCMYEPLVQKFAEYLVDLEMECGFLHIPARRAQLPGIMRKVFTDLNTCGECVLPVTELTTLYLKLCPSYRGVEPPKVSLYMVPMFIRATQLTPALIDKMDVLSQKIIPKIDGIRCVKEIATEVEIDPDLVMRCVRNLHFYECVSLVPLFLYSNTYVATEKLHDFYSNPSEIEKTLETMEYTNPRRNVENHGFGWAENENFMESWGGLSIGARCTPKDCLQFVRNRLPDGELGPVPQFCDVFRLLMSLKCGVTLRDWCDTMTPRRYNVDERRLVQFGMHHQFLRKLSIYPIATIPTNEVERSGKIFRLCDGTRALEDLAVIYDMMPDELHYKLVMPNSKPILYSYWRSSCAWRVRIALNLKKIDYEYKTINLLSKEDMNSPDFLAVNPARKVPALVVDGVPLTESMAIMEYLEEAYPDGCSILPKDPIHRAQSRAIALQWASHWLTDGLRDLEAMLSRSAGVYAVGDKVTIADLCIPSIVYNAKRWGVDVSAFPTLSKIDAALGEIPEFQAAHPDKQPDANLNA</sequence>
<dbReference type="GO" id="GO:0003677">
    <property type="term" value="F:DNA binding"/>
    <property type="evidence" value="ECO:0007669"/>
    <property type="project" value="InterPro"/>
</dbReference>
<keyword evidence="9 22" id="KW-0812">Transmembrane</keyword>
<dbReference type="Gene3D" id="3.40.30.10">
    <property type="entry name" value="Glutaredoxin"/>
    <property type="match status" value="1"/>
</dbReference>
<proteinExistence type="inferred from homology"/>
<dbReference type="SMART" id="SM00663">
    <property type="entry name" value="RPOLA_N"/>
    <property type="match status" value="1"/>
</dbReference>
<dbReference type="InterPro" id="IPR042102">
    <property type="entry name" value="RNA_pol_Rpb1_3_sf"/>
</dbReference>
<dbReference type="Proteomes" id="UP000054495">
    <property type="component" value="Unassembled WGS sequence"/>
</dbReference>
<dbReference type="Pfam" id="PF06218">
    <property type="entry name" value="NPR2"/>
    <property type="match status" value="1"/>
</dbReference>
<evidence type="ECO:0000256" key="14">
    <source>
        <dbReference type="ARBA" id="ARBA00022842"/>
    </source>
</evidence>
<dbReference type="UniPathway" id="UPA00196"/>
<dbReference type="InterPro" id="IPR007081">
    <property type="entry name" value="RNA_pol_Rpb1_5"/>
</dbReference>
<dbReference type="EC" id="2.7.7.6" evidence="21"/>
<evidence type="ECO:0000256" key="9">
    <source>
        <dbReference type="ARBA" id="ARBA00022692"/>
    </source>
</evidence>
<dbReference type="Pfam" id="PF04983">
    <property type="entry name" value="RNA_pol_Rpb1_3"/>
    <property type="match status" value="1"/>
</dbReference>
<dbReference type="InterPro" id="IPR040079">
    <property type="entry name" value="Glutathione_S-Trfase"/>
</dbReference>
<dbReference type="Gene3D" id="2.40.40.20">
    <property type="match status" value="1"/>
</dbReference>
<evidence type="ECO:0000256" key="3">
    <source>
        <dbReference type="ARBA" id="ARBA00004687"/>
    </source>
</evidence>
<dbReference type="FunFam" id="3.30.1490.180:FF:000002">
    <property type="entry name" value="DNA-directed RNA polymerase subunit"/>
    <property type="match status" value="1"/>
</dbReference>
<comment type="subunit">
    <text evidence="5">Component of the RNA polymerase III (Pol III) complex consisting of 17 subunits.</text>
</comment>
<feature type="transmembrane region" description="Helical" evidence="22">
    <location>
        <begin position="1467"/>
        <end position="1489"/>
    </location>
</feature>
<dbReference type="GO" id="GO:0005789">
    <property type="term" value="C:endoplasmic reticulum membrane"/>
    <property type="evidence" value="ECO:0007669"/>
    <property type="project" value="UniProtKB-SubCell"/>
</dbReference>
<evidence type="ECO:0000256" key="2">
    <source>
        <dbReference type="ARBA" id="ARBA00004477"/>
    </source>
</evidence>
<evidence type="ECO:0000256" key="18">
    <source>
        <dbReference type="ARBA" id="ARBA00023242"/>
    </source>
</evidence>
<dbReference type="Gene3D" id="3.30.1490.180">
    <property type="entry name" value="RNA polymerase ii"/>
    <property type="match status" value="1"/>
</dbReference>
<dbReference type="Pfam" id="PF00623">
    <property type="entry name" value="RNA_pol_Rpb1_2"/>
    <property type="match status" value="1"/>
</dbReference>
<dbReference type="PANTHER" id="PTHR48446">
    <property type="entry name" value="DNA-DIRECTED RNA POLYMERASE SUBUNIT BETA' N-TERMINAL SECTION"/>
    <property type="match status" value="1"/>
</dbReference>
<comment type="similarity">
    <text evidence="4 21">Belongs to the RNA polymerase beta' chain family.</text>
</comment>
<keyword evidence="7" id="KW-0337">GPI-anchor biosynthesis</keyword>
<feature type="transmembrane region" description="Helical" evidence="22">
    <location>
        <begin position="1397"/>
        <end position="1418"/>
    </location>
</feature>
<dbReference type="Gene3D" id="6.10.250.2940">
    <property type="match status" value="1"/>
</dbReference>
<dbReference type="Pfam" id="PF05000">
    <property type="entry name" value="RNA_pol_Rpb1_4"/>
    <property type="match status" value="1"/>
</dbReference>
<dbReference type="Gene3D" id="1.10.132.30">
    <property type="match status" value="1"/>
</dbReference>
<dbReference type="FunFam" id="2.40.40.20:FF:000019">
    <property type="entry name" value="DNA-directed RNA polymerase II subunit RPB1"/>
    <property type="match status" value="1"/>
</dbReference>
<feature type="domain" description="GST N-terminal" evidence="23">
    <location>
        <begin position="1960"/>
        <end position="2042"/>
    </location>
</feature>
<feature type="transmembrane region" description="Helical" evidence="22">
    <location>
        <begin position="1424"/>
        <end position="1446"/>
    </location>
</feature>
<dbReference type="EMBL" id="KE124838">
    <property type="protein sequence ID" value="EPB77380.1"/>
    <property type="molecule type" value="Genomic_DNA"/>
</dbReference>
<evidence type="ECO:0000256" key="10">
    <source>
        <dbReference type="ARBA" id="ARBA00022695"/>
    </source>
</evidence>
<dbReference type="InterPro" id="IPR007066">
    <property type="entry name" value="RNA_pol_Rpb1_3"/>
</dbReference>
<reference evidence="25 26" key="1">
    <citation type="submission" date="2013-05" db="EMBL/GenBank/DDBJ databases">
        <title>Draft genome of the parasitic nematode Anyclostoma ceylanicum.</title>
        <authorList>
            <person name="Mitreva M."/>
        </authorList>
    </citation>
    <scope>NUCLEOTIDE SEQUENCE [LARGE SCALE GENOMIC DNA]</scope>
</reference>
<dbReference type="FunFam" id="1.10.150.390:FF:000004">
    <property type="entry name" value="DNA-directed RNA polymerase subunit"/>
    <property type="match status" value="1"/>
</dbReference>
<evidence type="ECO:0000256" key="8">
    <source>
        <dbReference type="ARBA" id="ARBA00022679"/>
    </source>
</evidence>
<evidence type="ECO:0000256" key="22">
    <source>
        <dbReference type="SAM" id="Phobius"/>
    </source>
</evidence>
<keyword evidence="11" id="KW-0479">Metal-binding</keyword>
<dbReference type="SFLD" id="SFLDS00019">
    <property type="entry name" value="Glutathione_Transferase_(cytos"/>
    <property type="match status" value="1"/>
</dbReference>
<dbReference type="InterPro" id="IPR000722">
    <property type="entry name" value="RNA_pol_asu"/>
</dbReference>
<keyword evidence="17 21" id="KW-0804">Transcription</keyword>
<evidence type="ECO:0000256" key="4">
    <source>
        <dbReference type="ARBA" id="ARBA00006460"/>
    </source>
</evidence>
<dbReference type="CDD" id="cd02583">
    <property type="entry name" value="RNAP_III_RPC1_N"/>
    <property type="match status" value="1"/>
</dbReference>
<dbReference type="SUPFAM" id="SSF52833">
    <property type="entry name" value="Thioredoxin-like"/>
    <property type="match status" value="1"/>
</dbReference>
<dbReference type="GO" id="GO:0003899">
    <property type="term" value="F:DNA-directed RNA polymerase activity"/>
    <property type="evidence" value="ECO:0007669"/>
    <property type="project" value="UniProtKB-EC"/>
</dbReference>
<evidence type="ECO:0000256" key="13">
    <source>
        <dbReference type="ARBA" id="ARBA00022833"/>
    </source>
</evidence>
<dbReference type="InterPro" id="IPR009580">
    <property type="entry name" value="GPI_biosynthesis_protein_Pig-F"/>
</dbReference>
<dbReference type="GO" id="GO:0016853">
    <property type="term" value="F:isomerase activity"/>
    <property type="evidence" value="ECO:0007669"/>
    <property type="project" value="UniProtKB-KW"/>
</dbReference>
<protein>
    <recommendedName>
        <fullName evidence="21">DNA-directed RNA polymerase subunit</fullName>
        <ecNumber evidence="21">2.7.7.6</ecNumber>
    </recommendedName>
</protein>
<dbReference type="InterPro" id="IPR007083">
    <property type="entry name" value="RNA_pol_Rpb1_4"/>
</dbReference>
<comment type="pathway">
    <text evidence="3">Glycolipid biosynthesis; glycosylphosphatidylinositol-anchor biosynthesis.</text>
</comment>
<dbReference type="FunFam" id="1.10.132.30:FF:000001">
    <property type="entry name" value="DNA-directed RNA polymerase subunit"/>
    <property type="match status" value="1"/>
</dbReference>
<dbReference type="InterPro" id="IPR010987">
    <property type="entry name" value="Glutathione-S-Trfase_C-like"/>
</dbReference>
<keyword evidence="15 22" id="KW-1133">Transmembrane helix</keyword>
<dbReference type="Gene3D" id="4.10.860.120">
    <property type="entry name" value="RNA polymerase II, clamp domain"/>
    <property type="match status" value="1"/>
</dbReference>
<evidence type="ECO:0000256" key="7">
    <source>
        <dbReference type="ARBA" id="ARBA00022502"/>
    </source>
</evidence>
<dbReference type="Pfam" id="PF06699">
    <property type="entry name" value="PIG-F"/>
    <property type="match status" value="1"/>
</dbReference>
<evidence type="ECO:0000256" key="12">
    <source>
        <dbReference type="ARBA" id="ARBA00022824"/>
    </source>
</evidence>
<dbReference type="Pfam" id="PF13409">
    <property type="entry name" value="GST_N_2"/>
    <property type="match status" value="1"/>
</dbReference>
<evidence type="ECO:0000256" key="20">
    <source>
        <dbReference type="ARBA" id="ARBA00058108"/>
    </source>
</evidence>
<dbReference type="SUPFAM" id="SSF64484">
    <property type="entry name" value="beta and beta-prime subunits of DNA dependent RNA-polymerase"/>
    <property type="match status" value="1"/>
</dbReference>
<dbReference type="Pfam" id="PF04998">
    <property type="entry name" value="RNA_pol_Rpb1_5"/>
    <property type="match status" value="1"/>
</dbReference>
<dbReference type="InterPro" id="IPR009348">
    <property type="entry name" value="NPR2-like"/>
</dbReference>
<feature type="domain" description="GST C-terminal" evidence="24">
    <location>
        <begin position="2024"/>
        <end position="2144"/>
    </location>
</feature>
<dbReference type="Pfam" id="PF04997">
    <property type="entry name" value="RNA_pol_Rpb1_1"/>
    <property type="match status" value="1"/>
</dbReference>
<evidence type="ECO:0000256" key="16">
    <source>
        <dbReference type="ARBA" id="ARBA00023136"/>
    </source>
</evidence>
<evidence type="ECO:0000313" key="25">
    <source>
        <dbReference type="EMBL" id="EPB77380.1"/>
    </source>
</evidence>
<accession>A0A0D6LZC1</accession>
<evidence type="ECO:0000256" key="6">
    <source>
        <dbReference type="ARBA" id="ARBA00022478"/>
    </source>
</evidence>
<comment type="catalytic activity">
    <reaction evidence="19 21">
        <text>RNA(n) + a ribonucleoside 5'-triphosphate = RNA(n+1) + diphosphate</text>
        <dbReference type="Rhea" id="RHEA:21248"/>
        <dbReference type="Rhea" id="RHEA-COMP:14527"/>
        <dbReference type="Rhea" id="RHEA-COMP:17342"/>
        <dbReference type="ChEBI" id="CHEBI:33019"/>
        <dbReference type="ChEBI" id="CHEBI:61557"/>
        <dbReference type="ChEBI" id="CHEBI:140395"/>
        <dbReference type="EC" id="2.7.7.6"/>
    </reaction>
</comment>
<dbReference type="InterPro" id="IPR044893">
    <property type="entry name" value="RNA_pol_Rpb1_clamp_domain"/>
</dbReference>
<dbReference type="PROSITE" id="PS50405">
    <property type="entry name" value="GST_CTER"/>
    <property type="match status" value="1"/>
</dbReference>
<dbReference type="InterPro" id="IPR004045">
    <property type="entry name" value="Glutathione_S-Trfase_N"/>
</dbReference>
<keyword evidence="13" id="KW-0862">Zinc</keyword>
<evidence type="ECO:0000256" key="5">
    <source>
        <dbReference type="ARBA" id="ARBA00011206"/>
    </source>
</evidence>
<dbReference type="SFLD" id="SFLDG00358">
    <property type="entry name" value="Main_(cytGST)"/>
    <property type="match status" value="1"/>
</dbReference>
<dbReference type="Gene3D" id="1.10.150.390">
    <property type="match status" value="1"/>
</dbReference>
<dbReference type="Gene3D" id="1.20.1050.10">
    <property type="match status" value="1"/>
</dbReference>
<evidence type="ECO:0000259" key="24">
    <source>
        <dbReference type="PROSITE" id="PS50405"/>
    </source>
</evidence>
<dbReference type="InterPro" id="IPR036249">
    <property type="entry name" value="Thioredoxin-like_sf"/>
</dbReference>
<dbReference type="Gene3D" id="1.10.274.100">
    <property type="entry name" value="RNA polymerase Rpb1, domain 3"/>
    <property type="match status" value="1"/>
</dbReference>
<name>A0A0D6LZC1_9BILA</name>
<keyword evidence="18" id="KW-0539">Nucleus</keyword>
<dbReference type="InterPro" id="IPR035697">
    <property type="entry name" value="RNAP_III_RPC1_N"/>
</dbReference>
<dbReference type="InterPro" id="IPR007080">
    <property type="entry name" value="RNA_pol_Rpb1_1"/>
</dbReference>
<dbReference type="InterPro" id="IPR036282">
    <property type="entry name" value="Glutathione-S-Trfase_C_sf"/>
</dbReference>
<keyword evidence="25" id="KW-0413">Isomerase</keyword>
<keyword evidence="8 21" id="KW-0808">Transferase</keyword>
<dbReference type="PROSITE" id="PS50404">
    <property type="entry name" value="GST_NTER"/>
    <property type="match status" value="1"/>
</dbReference>
<dbReference type="CDD" id="cd03042">
    <property type="entry name" value="GST_N_Zeta"/>
    <property type="match status" value="1"/>
</dbReference>
<gene>
    <name evidence="25" type="ORF">ANCCEY_03533</name>
</gene>